<dbReference type="STRING" id="1330534.L323_08730"/>
<dbReference type="PATRIC" id="fig|1330534.3.peg.1736"/>
<dbReference type="RefSeq" id="WP_020815291.1">
    <property type="nucleotide sequence ID" value="NZ_ATAY01000028.1"/>
</dbReference>
<organism evidence="3 4">
    <name type="scientific">Ruminiclostridium papyrosolvens C7</name>
    <dbReference type="NCBI Taxonomy" id="1330534"/>
    <lineage>
        <taxon>Bacteria</taxon>
        <taxon>Bacillati</taxon>
        <taxon>Bacillota</taxon>
        <taxon>Clostridia</taxon>
        <taxon>Eubacteriales</taxon>
        <taxon>Oscillospiraceae</taxon>
        <taxon>Ruminiclostridium</taxon>
    </lineage>
</organism>
<accession>U4R3I5</accession>
<dbReference type="PANTHER" id="PTHR41287">
    <property type="match status" value="1"/>
</dbReference>
<gene>
    <name evidence="3" type="ORF">L323_08730</name>
</gene>
<evidence type="ECO:0000313" key="3">
    <source>
        <dbReference type="EMBL" id="EPR12321.1"/>
    </source>
</evidence>
<evidence type="ECO:0000259" key="1">
    <source>
        <dbReference type="Pfam" id="PF03354"/>
    </source>
</evidence>
<dbReference type="EMBL" id="ATAY01000028">
    <property type="protein sequence ID" value="EPR12321.1"/>
    <property type="molecule type" value="Genomic_DNA"/>
</dbReference>
<dbReference type="AlphaFoldDB" id="U4R3I5"/>
<dbReference type="InterPro" id="IPR027417">
    <property type="entry name" value="P-loop_NTPase"/>
</dbReference>
<dbReference type="InterPro" id="IPR005021">
    <property type="entry name" value="Terminase_largesu-like"/>
</dbReference>
<feature type="domain" description="Terminase large subunit-like ATPase" evidence="1">
    <location>
        <begin position="83"/>
        <end position="256"/>
    </location>
</feature>
<name>U4R3I5_9FIRM</name>
<dbReference type="Pfam" id="PF03354">
    <property type="entry name" value="TerL_ATPase"/>
    <property type="match status" value="1"/>
</dbReference>
<evidence type="ECO:0000259" key="2">
    <source>
        <dbReference type="Pfam" id="PF20441"/>
    </source>
</evidence>
<dbReference type="Pfam" id="PF20441">
    <property type="entry name" value="TerL_nuclease"/>
    <property type="match status" value="1"/>
</dbReference>
<dbReference type="PANTHER" id="PTHR41287:SF1">
    <property type="entry name" value="PROTEIN YMFN"/>
    <property type="match status" value="1"/>
</dbReference>
<proteinExistence type="predicted"/>
<dbReference type="OrthoDB" id="9760250at2"/>
<dbReference type="InterPro" id="IPR046462">
    <property type="entry name" value="TerL_nuclease"/>
</dbReference>
<dbReference type="GO" id="GO:0004519">
    <property type="term" value="F:endonuclease activity"/>
    <property type="evidence" value="ECO:0007669"/>
    <property type="project" value="InterPro"/>
</dbReference>
<evidence type="ECO:0000313" key="4">
    <source>
        <dbReference type="Proteomes" id="UP000016860"/>
    </source>
</evidence>
<dbReference type="Gene3D" id="3.40.50.300">
    <property type="entry name" value="P-loop containing nucleotide triphosphate hydrolases"/>
    <property type="match status" value="1"/>
</dbReference>
<comment type="caution">
    <text evidence="3">The sequence shown here is derived from an EMBL/GenBank/DDBJ whole genome shotgun (WGS) entry which is preliminary data.</text>
</comment>
<sequence>MILLDKALKYCQDVIEGREITTWEVKMQCCIFVQDYYEHQYNDSFEFYFDEKKLRKINNLLKLFNYATGFVAGKQVLEGLEGFQALFISAIFGWRYKKNKKKFRYRDVVLFIPRKNAKSFIAAIVILLLMLTEQNFSEFYSICIDRDLAKETRKAMAQLIKASPLIQKHFIVSESEIGVIKCRITNSYYIPRTSKANKNNSIRPTCFVADEVGAFTTNSNIQAMRKGQLSVLNPIQIQTTTAYAESDSIMLEELDYDRAVLKGIVTNPRIFCLLYYCSKEEAWTDEGLYKANPLRVEENYAEIRADREIAKVKISEQEEYLTKNCNIFLESNEINKYLDMDHWKKWEITEKEFKRRVKGKKVKVGVDLSVTTDLTAVSIEFEDEDIIFCKSHGFLPKGSLASRREKIDYKAYAKAGYCDLHKGMTVNYTLVEEYIRNIEVKYECEIEVIVTDPTNAKEMMERLSADYDVVLLKQTYTNLSPATKEYRKAVYDGKTRHVKNELLDWNMNKASTSKGKGDDEMLIKEDKNKQRIDMVVVLVFAYTEFVGSNVQVNTSKYHTEEYINSFYGGGDEDI</sequence>
<dbReference type="Proteomes" id="UP000016860">
    <property type="component" value="Unassembled WGS sequence"/>
</dbReference>
<feature type="domain" description="Terminase large subunit-like endonuclease" evidence="2">
    <location>
        <begin position="278"/>
        <end position="546"/>
    </location>
</feature>
<dbReference type="InterPro" id="IPR046461">
    <property type="entry name" value="TerL_ATPase"/>
</dbReference>
<reference evidence="3 4" key="1">
    <citation type="journal article" date="2013" name="Genome Announc.">
        <title>Draft Genome Sequence of the Cellulolytic Bacterium Clostridium papyrosolvens C7 (ATCC 700395).</title>
        <authorList>
            <person name="Zepeda V."/>
            <person name="Dassa B."/>
            <person name="Borovok I."/>
            <person name="Lamed R."/>
            <person name="Bayer E.A."/>
            <person name="Cate J.H."/>
        </authorList>
    </citation>
    <scope>NUCLEOTIDE SEQUENCE [LARGE SCALE GENOMIC DNA]</scope>
    <source>
        <strain evidence="3 4">C7</strain>
    </source>
</reference>
<protein>
    <submittedName>
        <fullName evidence="3">Terminase</fullName>
    </submittedName>
</protein>